<organism evidence="11 12">
    <name type="scientific">Olsenella profusa F0195</name>
    <dbReference type="NCBI Taxonomy" id="1125712"/>
    <lineage>
        <taxon>Bacteria</taxon>
        <taxon>Bacillati</taxon>
        <taxon>Actinomycetota</taxon>
        <taxon>Coriobacteriia</taxon>
        <taxon>Coriobacteriales</taxon>
        <taxon>Atopobiaceae</taxon>
        <taxon>Olsenella</taxon>
    </lineage>
</organism>
<dbReference type="eggNOG" id="COG5002">
    <property type="taxonomic scope" value="Bacteria"/>
</dbReference>
<dbReference type="STRING" id="1125712.HMPREF1316_0244"/>
<keyword evidence="6" id="KW-0418">Kinase</keyword>
<dbReference type="CDD" id="cd00082">
    <property type="entry name" value="HisKA"/>
    <property type="match status" value="1"/>
</dbReference>
<evidence type="ECO:0000259" key="10">
    <source>
        <dbReference type="PROSITE" id="PS50109"/>
    </source>
</evidence>
<protein>
    <recommendedName>
        <fullName evidence="8">Sensor-like histidine kinase SenX3</fullName>
        <ecNumber evidence="3">2.7.13.3</ecNumber>
    </recommendedName>
</protein>
<keyword evidence="9" id="KW-0812">Transmembrane</keyword>
<evidence type="ECO:0000313" key="11">
    <source>
        <dbReference type="EMBL" id="ERL08287.1"/>
    </source>
</evidence>
<evidence type="ECO:0000256" key="6">
    <source>
        <dbReference type="ARBA" id="ARBA00022777"/>
    </source>
</evidence>
<dbReference type="CDD" id="cd00075">
    <property type="entry name" value="HATPase"/>
    <property type="match status" value="1"/>
</dbReference>
<keyword evidence="7" id="KW-0902">Two-component regulatory system</keyword>
<proteinExistence type="predicted"/>
<dbReference type="GO" id="GO:0000155">
    <property type="term" value="F:phosphorelay sensor kinase activity"/>
    <property type="evidence" value="ECO:0007669"/>
    <property type="project" value="InterPro"/>
</dbReference>
<gene>
    <name evidence="11" type="ORF">HMPREF1316_0244</name>
</gene>
<evidence type="ECO:0000256" key="2">
    <source>
        <dbReference type="ARBA" id="ARBA00004236"/>
    </source>
</evidence>
<keyword evidence="5" id="KW-0808">Transferase</keyword>
<evidence type="ECO:0000256" key="9">
    <source>
        <dbReference type="SAM" id="Phobius"/>
    </source>
</evidence>
<dbReference type="InterPro" id="IPR003594">
    <property type="entry name" value="HATPase_dom"/>
</dbReference>
<dbReference type="SUPFAM" id="SSF47384">
    <property type="entry name" value="Homodimeric domain of signal transducing histidine kinase"/>
    <property type="match status" value="1"/>
</dbReference>
<dbReference type="Pfam" id="PF00512">
    <property type="entry name" value="HisKA"/>
    <property type="match status" value="1"/>
</dbReference>
<feature type="transmembrane region" description="Helical" evidence="9">
    <location>
        <begin position="9"/>
        <end position="36"/>
    </location>
</feature>
<keyword evidence="12" id="KW-1185">Reference proteome</keyword>
<dbReference type="Proteomes" id="UP000016638">
    <property type="component" value="Unassembled WGS sequence"/>
</dbReference>
<keyword evidence="9" id="KW-0472">Membrane</keyword>
<dbReference type="SUPFAM" id="SSF55874">
    <property type="entry name" value="ATPase domain of HSP90 chaperone/DNA topoisomerase II/histidine kinase"/>
    <property type="match status" value="1"/>
</dbReference>
<dbReference type="SMART" id="SM00387">
    <property type="entry name" value="HATPase_c"/>
    <property type="match status" value="1"/>
</dbReference>
<dbReference type="Gene3D" id="3.30.565.10">
    <property type="entry name" value="Histidine kinase-like ATPase, C-terminal domain"/>
    <property type="match status" value="1"/>
</dbReference>
<dbReference type="InterPro" id="IPR036890">
    <property type="entry name" value="HATPase_C_sf"/>
</dbReference>
<dbReference type="Gene3D" id="1.10.287.130">
    <property type="match status" value="1"/>
</dbReference>
<dbReference type="GO" id="GO:0005886">
    <property type="term" value="C:plasma membrane"/>
    <property type="evidence" value="ECO:0007669"/>
    <property type="project" value="UniProtKB-SubCell"/>
</dbReference>
<dbReference type="PANTHER" id="PTHR45453">
    <property type="entry name" value="PHOSPHATE REGULON SENSOR PROTEIN PHOR"/>
    <property type="match status" value="1"/>
</dbReference>
<dbReference type="RefSeq" id="WP_021726156.1">
    <property type="nucleotide sequence ID" value="NZ_AWEZ01000045.1"/>
</dbReference>
<keyword evidence="4" id="KW-0597">Phosphoprotein</keyword>
<dbReference type="PANTHER" id="PTHR45453:SF1">
    <property type="entry name" value="PHOSPHATE REGULON SENSOR PROTEIN PHOR"/>
    <property type="match status" value="1"/>
</dbReference>
<evidence type="ECO:0000313" key="12">
    <source>
        <dbReference type="Proteomes" id="UP000016638"/>
    </source>
</evidence>
<evidence type="ECO:0000256" key="3">
    <source>
        <dbReference type="ARBA" id="ARBA00012438"/>
    </source>
</evidence>
<keyword evidence="9" id="KW-1133">Transmembrane helix</keyword>
<dbReference type="InterPro" id="IPR036097">
    <property type="entry name" value="HisK_dim/P_sf"/>
</dbReference>
<dbReference type="OrthoDB" id="9786919at2"/>
<dbReference type="InterPro" id="IPR005467">
    <property type="entry name" value="His_kinase_dom"/>
</dbReference>
<dbReference type="InterPro" id="IPR050351">
    <property type="entry name" value="BphY/WalK/GraS-like"/>
</dbReference>
<dbReference type="InterPro" id="IPR003661">
    <property type="entry name" value="HisK_dim/P_dom"/>
</dbReference>
<reference evidence="11 12" key="1">
    <citation type="submission" date="2013-08" db="EMBL/GenBank/DDBJ databases">
        <authorList>
            <person name="Durkin A.S."/>
            <person name="Haft D.R."/>
            <person name="McCorrison J."/>
            <person name="Torralba M."/>
            <person name="Gillis M."/>
            <person name="Haft D.H."/>
            <person name="Methe B."/>
            <person name="Sutton G."/>
            <person name="Nelson K.E."/>
        </authorList>
    </citation>
    <scope>NUCLEOTIDE SEQUENCE [LARGE SCALE GENOMIC DNA]</scope>
    <source>
        <strain evidence="11 12">F0195</strain>
    </source>
</reference>
<dbReference type="PRINTS" id="PR00344">
    <property type="entry name" value="BCTRLSENSOR"/>
</dbReference>
<dbReference type="Pfam" id="PF02518">
    <property type="entry name" value="HATPase_c"/>
    <property type="match status" value="1"/>
</dbReference>
<comment type="catalytic activity">
    <reaction evidence="1">
        <text>ATP + protein L-histidine = ADP + protein N-phospho-L-histidine.</text>
        <dbReference type="EC" id="2.7.13.3"/>
    </reaction>
</comment>
<feature type="domain" description="Histidine kinase" evidence="10">
    <location>
        <begin position="195"/>
        <end position="420"/>
    </location>
</feature>
<evidence type="ECO:0000256" key="4">
    <source>
        <dbReference type="ARBA" id="ARBA00022553"/>
    </source>
</evidence>
<dbReference type="SMART" id="SM00388">
    <property type="entry name" value="HisKA"/>
    <property type="match status" value="1"/>
</dbReference>
<dbReference type="PROSITE" id="PS50109">
    <property type="entry name" value="HIS_KIN"/>
    <property type="match status" value="1"/>
</dbReference>
<comment type="subcellular location">
    <subcellularLocation>
        <location evidence="2">Cell membrane</location>
    </subcellularLocation>
</comment>
<dbReference type="AlphaFoldDB" id="U2UYW2"/>
<evidence type="ECO:0000256" key="8">
    <source>
        <dbReference type="ARBA" id="ARBA00039401"/>
    </source>
</evidence>
<dbReference type="GO" id="GO:0016036">
    <property type="term" value="P:cellular response to phosphate starvation"/>
    <property type="evidence" value="ECO:0007669"/>
    <property type="project" value="TreeGrafter"/>
</dbReference>
<evidence type="ECO:0000256" key="7">
    <source>
        <dbReference type="ARBA" id="ARBA00023012"/>
    </source>
</evidence>
<accession>U2UYW2</accession>
<dbReference type="FunFam" id="3.30.565.10:FF:000006">
    <property type="entry name" value="Sensor histidine kinase WalK"/>
    <property type="match status" value="1"/>
</dbReference>
<comment type="caution">
    <text evidence="11">The sequence shown here is derived from an EMBL/GenBank/DDBJ whole genome shotgun (WGS) entry which is preliminary data.</text>
</comment>
<feature type="transmembrane region" description="Helical" evidence="9">
    <location>
        <begin position="158"/>
        <end position="180"/>
    </location>
</feature>
<dbReference type="InterPro" id="IPR004358">
    <property type="entry name" value="Sig_transdc_His_kin-like_C"/>
</dbReference>
<dbReference type="PATRIC" id="fig|1125712.3.peg.1368"/>
<sequence>MLASLKRKLVIAMVTLVGLVLTGVLVSSLITVYTSYQRAIDQALDWAMDSPLDNSQIVGGAVEGDQRLGSGMLVMGVEVASDGVVLQTSKLPQSMDAGTLDQVIGEALSSGTNQGYLSDAQIAWKSKDLGDSGGKRIVMVNTSDVHSAWRYQAIRNGIAFALALGAVIIIAFSFADWALIPVRQSMEQQRRFVGDASHELKTPLAVIIANTEILQRSPDVPQRERRWIESTAQESHFMRELIGELLQLERTDEGIDGAEFAFRHDDIDLSELVESSALEFDAVAFEKGCVIDLTSTDGIHVRGDAEWLGRVVRIFLDNACKYAAPNTTIAVTLAPQHHHRASVVQLSVTNRGTPIPPEDLPHIFDRFYRADASRTKGDGPGGFGLGLSIAKGIVEAHGGTAGATSTREQGTTFTVRLPTI</sequence>
<dbReference type="EC" id="2.7.13.3" evidence="3"/>
<dbReference type="GO" id="GO:0004721">
    <property type="term" value="F:phosphoprotein phosphatase activity"/>
    <property type="evidence" value="ECO:0007669"/>
    <property type="project" value="TreeGrafter"/>
</dbReference>
<dbReference type="EMBL" id="AWEZ01000045">
    <property type="protein sequence ID" value="ERL08287.1"/>
    <property type="molecule type" value="Genomic_DNA"/>
</dbReference>
<evidence type="ECO:0000256" key="1">
    <source>
        <dbReference type="ARBA" id="ARBA00000085"/>
    </source>
</evidence>
<evidence type="ECO:0000256" key="5">
    <source>
        <dbReference type="ARBA" id="ARBA00022679"/>
    </source>
</evidence>
<name>U2UYW2_9ACTN</name>